<feature type="region of interest" description="Disordered" evidence="1">
    <location>
        <begin position="1"/>
        <end position="38"/>
    </location>
</feature>
<reference evidence="2" key="1">
    <citation type="journal article" date="2017" name="Nat. Commun.">
        <title>Complete fusion of a transposon and herpesvirus created the Teratorn mobile element in medaka fish.</title>
        <authorList>
            <person name="Inoue Y."/>
            <person name="Saga T."/>
            <person name="Aikawa T."/>
            <person name="Kumagai M."/>
            <person name="Shimada A."/>
            <person name="Kawaguchi Y."/>
            <person name="Naruse K."/>
            <person name="Morishita S."/>
            <person name="Koga A."/>
            <person name="Takeda H."/>
        </authorList>
    </citation>
    <scope>NUCLEOTIDE SEQUENCE</scope>
</reference>
<dbReference type="AlphaFoldDB" id="A0A286P9X6"/>
<proteinExistence type="predicted"/>
<evidence type="ECO:0000256" key="1">
    <source>
        <dbReference type="SAM" id="MobiDB-lite"/>
    </source>
</evidence>
<organism evidence="2">
    <name type="scientific">Oryzias latipes</name>
    <name type="common">Japanese rice fish</name>
    <name type="synonym">Japanese killifish</name>
    <dbReference type="NCBI Taxonomy" id="8090"/>
    <lineage>
        <taxon>Eukaryota</taxon>
        <taxon>Metazoa</taxon>
        <taxon>Chordata</taxon>
        <taxon>Craniata</taxon>
        <taxon>Vertebrata</taxon>
        <taxon>Euteleostomi</taxon>
        <taxon>Actinopterygii</taxon>
        <taxon>Neopterygii</taxon>
        <taxon>Teleostei</taxon>
        <taxon>Neoteleostei</taxon>
        <taxon>Acanthomorphata</taxon>
        <taxon>Ovalentaria</taxon>
        <taxon>Atherinomorphae</taxon>
        <taxon>Beloniformes</taxon>
        <taxon>Adrianichthyidae</taxon>
        <taxon>Oryziinae</taxon>
        <taxon>Oryzias</taxon>
    </lineage>
</organism>
<evidence type="ECO:0000313" key="2">
    <source>
        <dbReference type="EMBL" id="BBA49237.1"/>
    </source>
</evidence>
<protein>
    <submittedName>
        <fullName evidence="2">Uncharacterized protein</fullName>
    </submittedName>
</protein>
<accession>A0A286P9X6</accession>
<gene>
    <name evidence="2" type="primary">ORF81</name>
</gene>
<feature type="region of interest" description="Disordered" evidence="1">
    <location>
        <begin position="228"/>
        <end position="253"/>
    </location>
</feature>
<sequence length="537" mass="59826">MDRTHGLSGRVARSPARRERAGSGRPGSPDGSRDEARAVTARRSVAELYDRACAARLLGHADATLLEFARTFSEPRTAASTPADPGGERVNEFTLWLAVRGIEEGEAIARRPGQPLTFSEALEVYARLSREFGTISTEESLLALDSLRDFFALVLRYPMIPRLVADTKECPECYFETDITLDTWEETRRMFSCCHFTLRHEGAEPPVDPDSAASAALDLGNSEGFGEVAGARPSGGAFPGTERPAEGTGGGPRSVRFLEQLESIKRRDEMDKQIALGKEVVHQLRSYVRTLEELEAPRYLSTHPVRWLHRFYGSLNRSRERARLLATRCPDPAREDYRTRAGLEVEQLKLSLASVASTGTNDKLLSYVCMASLDPVRRYTDRYNGTAERIVLFKHLVASGLSVETSWSLVRSVSRVAKVPLIGATLSEGVDRQLKHTTRPTPYNRKIASLVWLFAHITSYCTLRKLPHGYVLMGDSPEELSRDGIYVFDDDHVGFRLSARGQRGSDSAQPVASAHVPFERIAELLAMRDRVCEIFRR</sequence>
<name>A0A286P9X6_ORYLA</name>
<dbReference type="EMBL" id="LC199500">
    <property type="protein sequence ID" value="BBA49237.1"/>
    <property type="molecule type" value="Genomic_DNA"/>
</dbReference>